<keyword evidence="3" id="KW-0547">Nucleotide-binding</keyword>
<keyword evidence="4 7" id="KW-0067">ATP-binding</keyword>
<dbReference type="PANTHER" id="PTHR43423:SF1">
    <property type="entry name" value="ABC TRANSPORTER I FAMILY MEMBER 17"/>
    <property type="match status" value="1"/>
</dbReference>
<gene>
    <name evidence="7" type="ORF">EZI54_02450</name>
</gene>
<dbReference type="SUPFAM" id="SSF52540">
    <property type="entry name" value="P-loop containing nucleoside triphosphate hydrolases"/>
    <property type="match status" value="1"/>
</dbReference>
<feature type="domain" description="ABC transporter" evidence="6">
    <location>
        <begin position="46"/>
        <end position="288"/>
    </location>
</feature>
<evidence type="ECO:0000313" key="8">
    <source>
        <dbReference type="Proteomes" id="UP000313645"/>
    </source>
</evidence>
<evidence type="ECO:0000256" key="1">
    <source>
        <dbReference type="ARBA" id="ARBA00022448"/>
    </source>
</evidence>
<accession>A0ABY1ZTQ3</accession>
<keyword evidence="8" id="KW-1185">Reference proteome</keyword>
<organism evidence="7 8">
    <name type="scientific">Marinobacter halodurans</name>
    <dbReference type="NCBI Taxonomy" id="2528979"/>
    <lineage>
        <taxon>Bacteria</taxon>
        <taxon>Pseudomonadati</taxon>
        <taxon>Pseudomonadota</taxon>
        <taxon>Gammaproteobacteria</taxon>
        <taxon>Pseudomonadales</taxon>
        <taxon>Marinobacteraceae</taxon>
        <taxon>Marinobacter</taxon>
    </lineage>
</organism>
<dbReference type="InterPro" id="IPR003593">
    <property type="entry name" value="AAA+_ATPase"/>
</dbReference>
<dbReference type="Proteomes" id="UP000313645">
    <property type="component" value="Unassembled WGS sequence"/>
</dbReference>
<evidence type="ECO:0000259" key="6">
    <source>
        <dbReference type="PROSITE" id="PS50893"/>
    </source>
</evidence>
<keyword evidence="1" id="KW-0813">Transport</keyword>
<reference evidence="7 8" key="1">
    <citation type="submission" date="2019-02" db="EMBL/GenBank/DDBJ databases">
        <title>Marinobacter halodurans sp. nov., a marine bacterium isolated from sea tidal flat.</title>
        <authorList>
            <person name="Yoo Y."/>
            <person name="Lee D.W."/>
            <person name="Kim B.S."/>
            <person name="Kim J.-J."/>
        </authorList>
    </citation>
    <scope>NUCLEOTIDE SEQUENCE [LARGE SCALE GENOMIC DNA]</scope>
    <source>
        <strain evidence="7 8">YJ-S3-2</strain>
    </source>
</reference>
<evidence type="ECO:0000256" key="2">
    <source>
        <dbReference type="ARBA" id="ARBA00022592"/>
    </source>
</evidence>
<dbReference type="GO" id="GO:0005524">
    <property type="term" value="F:ATP binding"/>
    <property type="evidence" value="ECO:0007669"/>
    <property type="project" value="UniProtKB-KW"/>
</dbReference>
<protein>
    <submittedName>
        <fullName evidence="7">Phosphate ABC transporter ATP-binding protein</fullName>
    </submittedName>
</protein>
<evidence type="ECO:0000256" key="3">
    <source>
        <dbReference type="ARBA" id="ARBA00022741"/>
    </source>
</evidence>
<name>A0ABY1ZTQ3_9GAMM</name>
<dbReference type="PROSITE" id="PS00211">
    <property type="entry name" value="ABC_TRANSPORTER_1"/>
    <property type="match status" value="1"/>
</dbReference>
<comment type="caution">
    <text evidence="7">The sequence shown here is derived from an EMBL/GenBank/DDBJ whole genome shotgun (WGS) entry which is preliminary data.</text>
</comment>
<dbReference type="NCBIfam" id="TIGR00972">
    <property type="entry name" value="3a0107s01c2"/>
    <property type="match status" value="1"/>
</dbReference>
<proteinExistence type="predicted"/>
<dbReference type="InterPro" id="IPR005670">
    <property type="entry name" value="PstB-like"/>
</dbReference>
<dbReference type="Pfam" id="PF00005">
    <property type="entry name" value="ABC_tran"/>
    <property type="match status" value="1"/>
</dbReference>
<dbReference type="SMART" id="SM00382">
    <property type="entry name" value="AAA"/>
    <property type="match status" value="1"/>
</dbReference>
<dbReference type="EMBL" id="SJDL01000003">
    <property type="protein sequence ID" value="TBW58749.1"/>
    <property type="molecule type" value="Genomic_DNA"/>
</dbReference>
<evidence type="ECO:0000256" key="5">
    <source>
        <dbReference type="SAM" id="MobiDB-lite"/>
    </source>
</evidence>
<dbReference type="Gene3D" id="3.40.50.300">
    <property type="entry name" value="P-loop containing nucleotide triphosphate hydrolases"/>
    <property type="match status" value="1"/>
</dbReference>
<dbReference type="InterPro" id="IPR003439">
    <property type="entry name" value="ABC_transporter-like_ATP-bd"/>
</dbReference>
<dbReference type="InterPro" id="IPR027417">
    <property type="entry name" value="P-loop_NTPase"/>
</dbReference>
<dbReference type="InterPro" id="IPR017871">
    <property type="entry name" value="ABC_transporter-like_CS"/>
</dbReference>
<dbReference type="PROSITE" id="PS50893">
    <property type="entry name" value="ABC_TRANSPORTER_2"/>
    <property type="match status" value="1"/>
</dbReference>
<dbReference type="PANTHER" id="PTHR43423">
    <property type="entry name" value="ABC TRANSPORTER I FAMILY MEMBER 17"/>
    <property type="match status" value="1"/>
</dbReference>
<sequence length="293" mass="32403">MNTMNPVIDQDAKVEKAPEPPAGNGINDADLEGRTVGRPFADAPKFSLRDVEVFYGETRAIKRISLDIARNEVIAFIGPSGCGKSTFLRCLNRMNDSIDICRVKGQLQLDGHDIYDPKRDVVELRARVGMVFQKPNPFPKSIYDNVAYGPRIHGLANRKSDLDDIVERSLRGAGLWNEVKDRLDTPGTGLSGGQQQRLCIARAIAVSPEVVLMDEPCSALDPIATARIEELIAELSESYTIIIVTHSMQQAARVSDRTAYFHLGHLVEVNETNKVFTTPQHPLTESYITGRFG</sequence>
<keyword evidence="2" id="KW-0592">Phosphate transport</keyword>
<evidence type="ECO:0000313" key="7">
    <source>
        <dbReference type="EMBL" id="TBW58749.1"/>
    </source>
</evidence>
<feature type="region of interest" description="Disordered" evidence="5">
    <location>
        <begin position="1"/>
        <end position="34"/>
    </location>
</feature>
<evidence type="ECO:0000256" key="4">
    <source>
        <dbReference type="ARBA" id="ARBA00022840"/>
    </source>
</evidence>
<dbReference type="CDD" id="cd03260">
    <property type="entry name" value="ABC_PstB_phosphate_transporter"/>
    <property type="match status" value="1"/>
</dbReference>